<name>A0A076YJU3_9CAUD</name>
<organism evidence="1 2">
    <name type="scientific">Citrobacter phage Miller</name>
    <dbReference type="NCBI Taxonomy" id="1527524"/>
    <lineage>
        <taxon>Viruses</taxon>
        <taxon>Duplodnaviria</taxon>
        <taxon>Heunggongvirae</taxon>
        <taxon>Uroviricota</taxon>
        <taxon>Caudoviricetes</taxon>
        <taxon>Pantevenvirales</taxon>
        <taxon>Straboviridae</taxon>
        <taxon>Pseudotevenvirus</taxon>
        <taxon>Pseudotevenvirus miller</taxon>
    </lineage>
</organism>
<keyword evidence="2" id="KW-1185">Reference proteome</keyword>
<dbReference type="EMBL" id="KM236237">
    <property type="protein sequence ID" value="AIK68057.1"/>
    <property type="molecule type" value="Genomic_DNA"/>
</dbReference>
<evidence type="ECO:0000313" key="1">
    <source>
        <dbReference type="EMBL" id="AIK68057.1"/>
    </source>
</evidence>
<proteinExistence type="predicted"/>
<accession>A0A076YJU3</accession>
<dbReference type="GeneID" id="22113593"/>
<dbReference type="Proteomes" id="UP000201263">
    <property type="component" value="Segment"/>
</dbReference>
<dbReference type="RefSeq" id="YP_009097723.1">
    <property type="nucleotide sequence ID" value="NC_025414.1"/>
</dbReference>
<dbReference type="KEGG" id="vg:22113593"/>
<evidence type="ECO:0000313" key="2">
    <source>
        <dbReference type="Proteomes" id="UP000201263"/>
    </source>
</evidence>
<sequence length="112" mass="13059">MKEEMTYTKAATLKAHKLGEPVTIEQHLPLPFDLFSLKKYIERFDLNEYDVDVYEFKNPHMYSLGFNMQDFNVNSVEDFYKAIGGKLGCEPDQQTISEKIQSILNAHKTTKY</sequence>
<protein>
    <submittedName>
        <fullName evidence="1">Uncharacterized protein</fullName>
    </submittedName>
</protein>
<gene>
    <name evidence="1" type="ORF">CPTMiller_00121</name>
</gene>
<reference evidence="1 2" key="1">
    <citation type="submission" date="2014-07" db="EMBL/GenBank/DDBJ databases">
        <title>Complete Genome of Citrobacter freundii Myophage Miller.</title>
        <authorList>
            <person name="Hwang K."/>
            <person name="Luna A.J."/>
            <person name="Hernandez A.C."/>
            <person name="Everett G.F.K."/>
        </authorList>
    </citation>
    <scope>NUCLEOTIDE SEQUENCE [LARGE SCALE GENOMIC DNA]</scope>
</reference>